<dbReference type="InterPro" id="IPR013976">
    <property type="entry name" value="HDOD"/>
</dbReference>
<keyword evidence="3" id="KW-1185">Reference proteome</keyword>
<dbReference type="GO" id="GO:0016301">
    <property type="term" value="F:kinase activity"/>
    <property type="evidence" value="ECO:0007669"/>
    <property type="project" value="UniProtKB-KW"/>
</dbReference>
<dbReference type="SUPFAM" id="SSF109604">
    <property type="entry name" value="HD-domain/PDEase-like"/>
    <property type="match status" value="1"/>
</dbReference>
<organism evidence="2 3">
    <name type="scientific">Solimonas fluminis</name>
    <dbReference type="NCBI Taxonomy" id="2086571"/>
    <lineage>
        <taxon>Bacteria</taxon>
        <taxon>Pseudomonadati</taxon>
        <taxon>Pseudomonadota</taxon>
        <taxon>Gammaproteobacteria</taxon>
        <taxon>Nevskiales</taxon>
        <taxon>Nevskiaceae</taxon>
        <taxon>Solimonas</taxon>
    </lineage>
</organism>
<reference evidence="2 3" key="1">
    <citation type="submission" date="2018-02" db="EMBL/GenBank/DDBJ databases">
        <title>Genome sequencing of Solimonas sp. HR-BB.</title>
        <authorList>
            <person name="Lee Y."/>
            <person name="Jeon C.O."/>
        </authorList>
    </citation>
    <scope>NUCLEOTIDE SEQUENCE [LARGE SCALE GENOMIC DNA]</scope>
    <source>
        <strain evidence="2 3">HR-BB</strain>
    </source>
</reference>
<dbReference type="PANTHER" id="PTHR33525">
    <property type="match status" value="1"/>
</dbReference>
<protein>
    <submittedName>
        <fullName evidence="2">Histidine kinase</fullName>
    </submittedName>
</protein>
<dbReference type="AlphaFoldDB" id="A0A2S5TFA4"/>
<keyword evidence="2" id="KW-0418">Kinase</keyword>
<dbReference type="PANTHER" id="PTHR33525:SF3">
    <property type="entry name" value="RIBONUCLEASE Y"/>
    <property type="match status" value="1"/>
</dbReference>
<sequence length="280" mass="30816">MSAEDRFYRSVVDALTHDRLTLPTLPEVALRISDMSRREDVSVNLLAAEIAKDPAMAVRLLRVANSAIAQAGGRRIDNLAQAVTRLGLQMTRLLVTGLAVEHLFVSKSPWLQQRLRRSWTRSTEVAALAQVLAKNCTVLKPEIAMLAGLVHEIGVLPILRLAESQAELSESPAALDSVLRRLSARVGRLVLQAWNFPEALIDVPYYQEDIYRTHTGPADYLDVVIVAVLQLQGAHDPSLARIDRHAVSAFTRVDLSPDLSVLELADYLAEYDANRSGLAA</sequence>
<keyword evidence="2" id="KW-0808">Transferase</keyword>
<dbReference type="InterPro" id="IPR052340">
    <property type="entry name" value="RNase_Y/CdgJ"/>
</dbReference>
<evidence type="ECO:0000313" key="2">
    <source>
        <dbReference type="EMBL" id="PPE73670.1"/>
    </source>
</evidence>
<name>A0A2S5TFA4_9GAMM</name>
<dbReference type="Proteomes" id="UP000238220">
    <property type="component" value="Unassembled WGS sequence"/>
</dbReference>
<accession>A0A2S5TFA4</accession>
<feature type="domain" description="HDOD" evidence="1">
    <location>
        <begin position="22"/>
        <end position="210"/>
    </location>
</feature>
<gene>
    <name evidence="2" type="ORF">C3942_12815</name>
</gene>
<dbReference type="Gene3D" id="1.10.3210.10">
    <property type="entry name" value="Hypothetical protein af1432"/>
    <property type="match status" value="1"/>
</dbReference>
<dbReference type="PROSITE" id="PS51833">
    <property type="entry name" value="HDOD"/>
    <property type="match status" value="1"/>
</dbReference>
<dbReference type="Pfam" id="PF08668">
    <property type="entry name" value="HDOD"/>
    <property type="match status" value="1"/>
</dbReference>
<dbReference type="EMBL" id="PSNW01000006">
    <property type="protein sequence ID" value="PPE73670.1"/>
    <property type="molecule type" value="Genomic_DNA"/>
</dbReference>
<comment type="caution">
    <text evidence="2">The sequence shown here is derived from an EMBL/GenBank/DDBJ whole genome shotgun (WGS) entry which is preliminary data.</text>
</comment>
<evidence type="ECO:0000259" key="1">
    <source>
        <dbReference type="PROSITE" id="PS51833"/>
    </source>
</evidence>
<dbReference type="OrthoDB" id="598113at2"/>
<evidence type="ECO:0000313" key="3">
    <source>
        <dbReference type="Proteomes" id="UP000238220"/>
    </source>
</evidence>
<proteinExistence type="predicted"/>
<dbReference type="RefSeq" id="WP_104230731.1">
    <property type="nucleotide sequence ID" value="NZ_PSNW01000006.1"/>
</dbReference>